<organism evidence="2 3">
    <name type="scientific">Kaistia soli DSM 19436</name>
    <dbReference type="NCBI Taxonomy" id="1122133"/>
    <lineage>
        <taxon>Bacteria</taxon>
        <taxon>Pseudomonadati</taxon>
        <taxon>Pseudomonadota</taxon>
        <taxon>Alphaproteobacteria</taxon>
        <taxon>Hyphomicrobiales</taxon>
        <taxon>Kaistiaceae</taxon>
        <taxon>Kaistia</taxon>
    </lineage>
</organism>
<accession>A0A1M4Y4U2</accession>
<sequence>MPRLLLTVSLLTLMSLTTARADIPQVNATCPGGIEVHADQGGPIYINGKEAKLKVFNKNYYEARGGGVTISLAINPDGSPDISYTRSGGGNGVCQLANGMPSGAAANGASTSPAASSAAITRGNMPAFCRGEVSSMYSTKPSYVKTGKIVKAKNGIFSIGGTVDQGSNGIKKFMCRFDKGGRFIDVMAMTSDGE</sequence>
<gene>
    <name evidence="2" type="ORF">SAMN02745157_1423</name>
</gene>
<evidence type="ECO:0000256" key="1">
    <source>
        <dbReference type="SAM" id="SignalP"/>
    </source>
</evidence>
<dbReference type="AlphaFoldDB" id="A0A1M4Y4U2"/>
<evidence type="ECO:0000313" key="3">
    <source>
        <dbReference type="Proteomes" id="UP000184485"/>
    </source>
</evidence>
<dbReference type="RefSeq" id="WP_244540157.1">
    <property type="nucleotide sequence ID" value="NZ_FQUP01000001.1"/>
</dbReference>
<feature type="signal peptide" evidence="1">
    <location>
        <begin position="1"/>
        <end position="21"/>
    </location>
</feature>
<evidence type="ECO:0000313" key="2">
    <source>
        <dbReference type="EMBL" id="SHF00690.1"/>
    </source>
</evidence>
<reference evidence="2 3" key="1">
    <citation type="submission" date="2016-11" db="EMBL/GenBank/DDBJ databases">
        <authorList>
            <person name="Jaros S."/>
            <person name="Januszkiewicz K."/>
            <person name="Wedrychowicz H."/>
        </authorList>
    </citation>
    <scope>NUCLEOTIDE SEQUENCE [LARGE SCALE GENOMIC DNA]</scope>
    <source>
        <strain evidence="2 3">DSM 19436</strain>
    </source>
</reference>
<dbReference type="Proteomes" id="UP000184485">
    <property type="component" value="Unassembled WGS sequence"/>
</dbReference>
<dbReference type="EMBL" id="FQUP01000001">
    <property type="protein sequence ID" value="SHF00690.1"/>
    <property type="molecule type" value="Genomic_DNA"/>
</dbReference>
<feature type="chain" id="PRO_5009908394" description="Secreted protein" evidence="1">
    <location>
        <begin position="22"/>
        <end position="194"/>
    </location>
</feature>
<name>A0A1M4Y4U2_9HYPH</name>
<evidence type="ECO:0008006" key="4">
    <source>
        <dbReference type="Google" id="ProtNLM"/>
    </source>
</evidence>
<keyword evidence="3" id="KW-1185">Reference proteome</keyword>
<proteinExistence type="predicted"/>
<protein>
    <recommendedName>
        <fullName evidence="4">Secreted protein</fullName>
    </recommendedName>
</protein>
<keyword evidence="1" id="KW-0732">Signal</keyword>